<keyword evidence="1 3" id="KW-0547">Nucleotide-binding</keyword>
<dbReference type="Pfam" id="PF04461">
    <property type="entry name" value="YajQ"/>
    <property type="match status" value="1"/>
</dbReference>
<accession>A0A4P9A306</accession>
<evidence type="ECO:0000256" key="1">
    <source>
        <dbReference type="ARBA" id="ARBA00022741"/>
    </source>
</evidence>
<dbReference type="KEGG" id="nft:FBF37_01785"/>
<evidence type="ECO:0000313" key="4">
    <source>
        <dbReference type="EMBL" id="QCT42197.1"/>
    </source>
</evidence>
<keyword evidence="5" id="KW-1185">Reference proteome</keyword>
<comment type="similarity">
    <text evidence="2 3">Belongs to the YajQ family.</text>
</comment>
<sequence length="164" mass="18523">MAQFSFDIESTFNKPEMNNVHQLVVREIANRFDFKGTPADVEWLPDKKGFKVIGADEFQVQSIIDMIGRQLAKRNMTSKVLDLGGAHNAANMRAWQDVPFKDGLSQENAKKITKLLKEAHPKVKTQIQGDSVRCTSNSKDELQSVMATLNQADFDFPLSFGNYR</sequence>
<dbReference type="OrthoDB" id="9801447at2"/>
<proteinExistence type="inferred from homology"/>
<dbReference type="RefSeq" id="WP_138078921.1">
    <property type="nucleotide sequence ID" value="NZ_CP040004.1"/>
</dbReference>
<dbReference type="InterPro" id="IPR035570">
    <property type="entry name" value="UPF0234_N"/>
</dbReference>
<dbReference type="NCBIfam" id="NF003819">
    <property type="entry name" value="PRK05412.1"/>
    <property type="match status" value="1"/>
</dbReference>
<dbReference type="CDD" id="cd11740">
    <property type="entry name" value="YajQ_like"/>
    <property type="match status" value="1"/>
</dbReference>
<name>A0A4P9A306_9BACT</name>
<evidence type="ECO:0000313" key="5">
    <source>
        <dbReference type="Proteomes" id="UP000310639"/>
    </source>
</evidence>
<dbReference type="InterPro" id="IPR007551">
    <property type="entry name" value="YajQ/Smlt4090-like"/>
</dbReference>
<gene>
    <name evidence="4" type="ORF">FBF37_01785</name>
</gene>
<dbReference type="GO" id="GO:0005829">
    <property type="term" value="C:cytosol"/>
    <property type="evidence" value="ECO:0007669"/>
    <property type="project" value="TreeGrafter"/>
</dbReference>
<reference evidence="4 5" key="1">
    <citation type="submission" date="2019-04" db="EMBL/GenBank/DDBJ databases">
        <title>Saccharibacteria TM7 genomes.</title>
        <authorList>
            <person name="Bor B."/>
            <person name="He X."/>
            <person name="Chen T."/>
            <person name="Dewhirst F.E."/>
        </authorList>
    </citation>
    <scope>NUCLEOTIDE SEQUENCE [LARGE SCALE GENOMIC DNA]</scope>
    <source>
        <strain evidence="4 5">BB001</strain>
    </source>
</reference>
<dbReference type="GO" id="GO:0000166">
    <property type="term" value="F:nucleotide binding"/>
    <property type="evidence" value="ECO:0007669"/>
    <property type="project" value="UniProtKB-UniRule"/>
</dbReference>
<dbReference type="AlphaFoldDB" id="A0A4P9A306"/>
<dbReference type="InterPro" id="IPR035571">
    <property type="entry name" value="UPF0234-like_C"/>
</dbReference>
<evidence type="ECO:0000256" key="3">
    <source>
        <dbReference type="HAMAP-Rule" id="MF_00632"/>
    </source>
</evidence>
<evidence type="ECO:0000256" key="2">
    <source>
        <dbReference type="ARBA" id="ARBA00093450"/>
    </source>
</evidence>
<dbReference type="Proteomes" id="UP000310639">
    <property type="component" value="Chromosome"/>
</dbReference>
<dbReference type="EMBL" id="CP040004">
    <property type="protein sequence ID" value="QCT42197.1"/>
    <property type="molecule type" value="Genomic_DNA"/>
</dbReference>
<dbReference type="Gene3D" id="3.30.70.860">
    <property type="match status" value="1"/>
</dbReference>
<dbReference type="InterPro" id="IPR036183">
    <property type="entry name" value="YajQ-like_sf"/>
</dbReference>
<dbReference type="PANTHER" id="PTHR30476">
    <property type="entry name" value="UPF0234 PROTEIN YAJQ"/>
    <property type="match status" value="1"/>
</dbReference>
<dbReference type="Gene3D" id="3.30.70.990">
    <property type="entry name" value="YajQ-like, domain 2"/>
    <property type="match status" value="1"/>
</dbReference>
<dbReference type="HAMAP" id="MF_00632">
    <property type="entry name" value="UPF0234"/>
    <property type="match status" value="1"/>
</dbReference>
<organism evidence="4 5">
    <name type="scientific">Candidatus Nanosynbacter featherlites</name>
    <dbReference type="NCBI Taxonomy" id="2572088"/>
    <lineage>
        <taxon>Bacteria</taxon>
        <taxon>Candidatus Saccharimonadota</taxon>
        <taxon>Candidatus Saccharimonadia</taxon>
        <taxon>Candidatus Nanosynbacterales</taxon>
        <taxon>Candidatus Nanosynbacteraceae</taxon>
        <taxon>Candidatus Nanosynbacter</taxon>
    </lineage>
</organism>
<dbReference type="PANTHER" id="PTHR30476:SF0">
    <property type="entry name" value="UPF0234 PROTEIN YAJQ"/>
    <property type="match status" value="1"/>
</dbReference>
<protein>
    <recommendedName>
        <fullName evidence="3">Nucleotide-binding protein FBF37_01785</fullName>
    </recommendedName>
</protein>
<comment type="function">
    <text evidence="3">Nucleotide-binding protein.</text>
</comment>
<dbReference type="SUPFAM" id="SSF89963">
    <property type="entry name" value="YajQ-like"/>
    <property type="match status" value="2"/>
</dbReference>